<sequence length="418" mass="48694">MVLRRHIIRVICIIGCIGQLYVATFNYMSFNVRYGVQIDFPQSYELPNIDLAIPLAAYLNQTDLFDRFNSSFQSFSDFFNVSTNRLMKSHYVQSAIIADKIKVKDIEELILNPENDIFSLAMKQDNEVDILRKYCKIYRYFSSTNIYLRISCRNNSKPIILNVDTISLDNRILMSLAHTINTLFSVRLTDINSNMDSRIRSYTAIPSAVNNLELTRLSFKRIYYDALPSPYTTDCQDYDRHYELHNCVRDKMLNLPNQTLYSAAILSFNTYPGHLGFQQISGEDFNSIYEYCSRLIPKISCHSMTYELRKDYIDGGVQTKLKFLEITPSIDPDIYYRAYPVQVFPEFIIFFMSILSNWFGLSIFDQLIYGTSYCKTCSNRKAKSANTNNKNGWQQIEVATYSIQPTQKIFKPRKLPKH</sequence>
<accession>T1L0X9</accession>
<dbReference type="AlphaFoldDB" id="T1L0X9"/>
<feature type="transmembrane region" description="Helical" evidence="1">
    <location>
        <begin position="7"/>
        <end position="28"/>
    </location>
</feature>
<keyword evidence="1" id="KW-0812">Transmembrane</keyword>
<reference evidence="3" key="1">
    <citation type="submission" date="2011-08" db="EMBL/GenBank/DDBJ databases">
        <authorList>
            <person name="Rombauts S."/>
        </authorList>
    </citation>
    <scope>NUCLEOTIDE SEQUENCE</scope>
    <source>
        <strain evidence="3">London</strain>
    </source>
</reference>
<name>T1L0X9_TETUR</name>
<keyword evidence="1" id="KW-1133">Transmembrane helix</keyword>
<organism evidence="2 3">
    <name type="scientific">Tetranychus urticae</name>
    <name type="common">Two-spotted spider mite</name>
    <dbReference type="NCBI Taxonomy" id="32264"/>
    <lineage>
        <taxon>Eukaryota</taxon>
        <taxon>Metazoa</taxon>
        <taxon>Ecdysozoa</taxon>
        <taxon>Arthropoda</taxon>
        <taxon>Chelicerata</taxon>
        <taxon>Arachnida</taxon>
        <taxon>Acari</taxon>
        <taxon>Acariformes</taxon>
        <taxon>Trombidiformes</taxon>
        <taxon>Prostigmata</taxon>
        <taxon>Eleutherengona</taxon>
        <taxon>Raphignathae</taxon>
        <taxon>Tetranychoidea</taxon>
        <taxon>Tetranychidae</taxon>
        <taxon>Tetranychus</taxon>
    </lineage>
</organism>
<proteinExistence type="predicted"/>
<evidence type="ECO:0000256" key="1">
    <source>
        <dbReference type="SAM" id="Phobius"/>
    </source>
</evidence>
<evidence type="ECO:0000313" key="2">
    <source>
        <dbReference type="EnsemblMetazoa" id="tetur30g02330.1"/>
    </source>
</evidence>
<dbReference type="HOGENOM" id="CLU_055906_0_0_1"/>
<keyword evidence="3" id="KW-1185">Reference proteome</keyword>
<dbReference type="EMBL" id="CAEY01000874">
    <property type="status" value="NOT_ANNOTATED_CDS"/>
    <property type="molecule type" value="Genomic_DNA"/>
</dbReference>
<keyword evidence="1" id="KW-0472">Membrane</keyword>
<dbReference type="EnsemblMetazoa" id="tetur30g02330.1">
    <property type="protein sequence ID" value="tetur30g02330.1"/>
    <property type="gene ID" value="tetur30g02330"/>
</dbReference>
<evidence type="ECO:0000313" key="3">
    <source>
        <dbReference type="Proteomes" id="UP000015104"/>
    </source>
</evidence>
<protein>
    <submittedName>
        <fullName evidence="2">Uncharacterized protein</fullName>
    </submittedName>
</protein>
<reference evidence="2" key="2">
    <citation type="submission" date="2015-06" db="UniProtKB">
        <authorList>
            <consortium name="EnsemblMetazoa"/>
        </authorList>
    </citation>
    <scope>IDENTIFICATION</scope>
</reference>
<dbReference type="Proteomes" id="UP000015104">
    <property type="component" value="Unassembled WGS sequence"/>
</dbReference>